<feature type="transmembrane region" description="Helical" evidence="8">
    <location>
        <begin position="219"/>
        <end position="241"/>
    </location>
</feature>
<sequence>MTPPPVHAPENNGAWVCACWSADRTARTSCCKSSCRCGLRARRPPKLSDGNDGRAEQADREPLSDEKYSADADSLLDEIKEEGKAAYAAGKEMLHDASDKAQEVMRKVWEATPFSHLPDWLKDNDFLHTGHRPQIESFAECFRSIFSIHTETGNIWTHLIGCVFFIGATVYFFLPVQARPEFSVGDKIAFAAYLAAAIVCLGFSFLYHTLYCHSRRVGLIFGKLDYCGIALLILGSMVPWLHYSFYCQEVKKYTYIGILSVLAIGCVTVSLWDKFSEPSFRQARALMFTALAASGLIPTLHYTFESGWNKAVNEGSLYWMLGMGAVYALSAACYASRIPERWYPGRFDIWFHSHQIFHVLVVFAALLHYRGVSVMASNRYALGLVCPNPVENIRLAQ</sequence>
<dbReference type="Proteomes" id="UP000186922">
    <property type="component" value="Unassembled WGS sequence"/>
</dbReference>
<feature type="region of interest" description="Disordered" evidence="7">
    <location>
        <begin position="46"/>
        <end position="68"/>
    </location>
</feature>
<feature type="binding site" evidence="6">
    <location>
        <position position="354"/>
    </location>
    <ligand>
        <name>Zn(2+)</name>
        <dbReference type="ChEBI" id="CHEBI:29105"/>
    </ligand>
</feature>
<evidence type="ECO:0000256" key="1">
    <source>
        <dbReference type="ARBA" id="ARBA00004141"/>
    </source>
</evidence>
<keyword evidence="4 8" id="KW-1133">Transmembrane helix</keyword>
<keyword evidence="3 8" id="KW-0812">Transmembrane</keyword>
<proteinExistence type="inferred from homology"/>
<keyword evidence="6" id="KW-0479">Metal-binding</keyword>
<dbReference type="OrthoDB" id="5585746at2759"/>
<evidence type="ECO:0000313" key="10">
    <source>
        <dbReference type="Proteomes" id="UP000186922"/>
    </source>
</evidence>
<accession>A0A1D1VX86</accession>
<feature type="binding site" evidence="6">
    <location>
        <position position="358"/>
    </location>
    <ligand>
        <name>Zn(2+)</name>
        <dbReference type="ChEBI" id="CHEBI:29105"/>
    </ligand>
</feature>
<dbReference type="PANTHER" id="PTHR20855">
    <property type="entry name" value="ADIPOR/PROGESTIN RECEPTOR-RELATED"/>
    <property type="match status" value="1"/>
</dbReference>
<gene>
    <name evidence="9" type="primary">RvY_16094-1</name>
    <name evidence="9" type="synonym">RvY_16094.1</name>
    <name evidence="9" type="ORF">RvY_16094</name>
</gene>
<dbReference type="Pfam" id="PF03006">
    <property type="entry name" value="HlyIII"/>
    <property type="match status" value="1"/>
</dbReference>
<evidence type="ECO:0000313" key="9">
    <source>
        <dbReference type="EMBL" id="GAV06055.1"/>
    </source>
</evidence>
<dbReference type="AlphaFoldDB" id="A0A1D1VX86"/>
<comment type="similarity">
    <text evidence="2">Belongs to the ADIPOR family.</text>
</comment>
<evidence type="ECO:0000256" key="5">
    <source>
        <dbReference type="ARBA" id="ARBA00023136"/>
    </source>
</evidence>
<keyword evidence="5 8" id="KW-0472">Membrane</keyword>
<feature type="transmembrane region" description="Helical" evidence="8">
    <location>
        <begin position="188"/>
        <end position="207"/>
    </location>
</feature>
<feature type="transmembrane region" description="Helical" evidence="8">
    <location>
        <begin position="285"/>
        <end position="304"/>
    </location>
</feature>
<dbReference type="GO" id="GO:0005886">
    <property type="term" value="C:plasma membrane"/>
    <property type="evidence" value="ECO:0007669"/>
    <property type="project" value="TreeGrafter"/>
</dbReference>
<feature type="transmembrane region" description="Helical" evidence="8">
    <location>
        <begin position="347"/>
        <end position="369"/>
    </location>
</feature>
<keyword evidence="6" id="KW-0862">Zinc</keyword>
<dbReference type="EMBL" id="BDGG01000013">
    <property type="protein sequence ID" value="GAV06055.1"/>
    <property type="molecule type" value="Genomic_DNA"/>
</dbReference>
<feature type="transmembrane region" description="Helical" evidence="8">
    <location>
        <begin position="155"/>
        <end position="176"/>
    </location>
</feature>
<dbReference type="PANTHER" id="PTHR20855:SF52">
    <property type="entry name" value="ADIPONECTIN RECEPTOR PROTEIN"/>
    <property type="match status" value="1"/>
</dbReference>
<dbReference type="GO" id="GO:0038023">
    <property type="term" value="F:signaling receptor activity"/>
    <property type="evidence" value="ECO:0007669"/>
    <property type="project" value="TreeGrafter"/>
</dbReference>
<evidence type="ECO:0000256" key="7">
    <source>
        <dbReference type="SAM" id="MobiDB-lite"/>
    </source>
</evidence>
<evidence type="ECO:0000256" key="8">
    <source>
        <dbReference type="SAM" id="Phobius"/>
    </source>
</evidence>
<reference evidence="9 10" key="1">
    <citation type="journal article" date="2016" name="Nat. Commun.">
        <title>Extremotolerant tardigrade genome and improved radiotolerance of human cultured cells by tardigrade-unique protein.</title>
        <authorList>
            <person name="Hashimoto T."/>
            <person name="Horikawa D.D."/>
            <person name="Saito Y."/>
            <person name="Kuwahara H."/>
            <person name="Kozuka-Hata H."/>
            <person name="Shin-I T."/>
            <person name="Minakuchi Y."/>
            <person name="Ohishi K."/>
            <person name="Motoyama A."/>
            <person name="Aizu T."/>
            <person name="Enomoto A."/>
            <person name="Kondo K."/>
            <person name="Tanaka S."/>
            <person name="Hara Y."/>
            <person name="Koshikawa S."/>
            <person name="Sagara H."/>
            <person name="Miura T."/>
            <person name="Yokobori S."/>
            <person name="Miyagawa K."/>
            <person name="Suzuki Y."/>
            <person name="Kubo T."/>
            <person name="Oyama M."/>
            <person name="Kohara Y."/>
            <person name="Fujiyama A."/>
            <person name="Arakawa K."/>
            <person name="Katayama T."/>
            <person name="Toyoda A."/>
            <person name="Kunieda T."/>
        </authorList>
    </citation>
    <scope>NUCLEOTIDE SEQUENCE [LARGE SCALE GENOMIC DNA]</scope>
    <source>
        <strain evidence="9 10">YOKOZUNA-1</strain>
    </source>
</reference>
<feature type="transmembrane region" description="Helical" evidence="8">
    <location>
        <begin position="316"/>
        <end position="335"/>
    </location>
</feature>
<dbReference type="GO" id="GO:0033211">
    <property type="term" value="P:adiponectin-activated signaling pathway"/>
    <property type="evidence" value="ECO:0007669"/>
    <property type="project" value="TreeGrafter"/>
</dbReference>
<feature type="compositionally biased region" description="Basic and acidic residues" evidence="7">
    <location>
        <begin position="49"/>
        <end position="68"/>
    </location>
</feature>
<dbReference type="GO" id="GO:0046872">
    <property type="term" value="F:metal ion binding"/>
    <property type="evidence" value="ECO:0007669"/>
    <property type="project" value="UniProtKB-KW"/>
</dbReference>
<feature type="binding site" evidence="6">
    <location>
        <position position="208"/>
    </location>
    <ligand>
        <name>Zn(2+)</name>
        <dbReference type="ChEBI" id="CHEBI:29105"/>
    </ligand>
</feature>
<comment type="caution">
    <text evidence="9">The sequence shown here is derived from an EMBL/GenBank/DDBJ whole genome shotgun (WGS) entry which is preliminary data.</text>
</comment>
<evidence type="ECO:0000256" key="4">
    <source>
        <dbReference type="ARBA" id="ARBA00022989"/>
    </source>
</evidence>
<keyword evidence="10" id="KW-1185">Reference proteome</keyword>
<evidence type="ECO:0000256" key="3">
    <source>
        <dbReference type="ARBA" id="ARBA00022692"/>
    </source>
</evidence>
<evidence type="ECO:0000256" key="6">
    <source>
        <dbReference type="PIRSR" id="PIRSR604254-1"/>
    </source>
</evidence>
<dbReference type="STRING" id="947166.A0A1D1VX86"/>
<dbReference type="InterPro" id="IPR004254">
    <property type="entry name" value="AdipoR/HlyIII-related"/>
</dbReference>
<comment type="subcellular location">
    <subcellularLocation>
        <location evidence="1">Membrane</location>
        <topology evidence="1">Multi-pass membrane protein</topology>
    </subcellularLocation>
</comment>
<feature type="transmembrane region" description="Helical" evidence="8">
    <location>
        <begin position="253"/>
        <end position="273"/>
    </location>
</feature>
<evidence type="ECO:0000256" key="2">
    <source>
        <dbReference type="ARBA" id="ARBA00007018"/>
    </source>
</evidence>
<organism evidence="9 10">
    <name type="scientific">Ramazzottius varieornatus</name>
    <name type="common">Water bear</name>
    <name type="synonym">Tardigrade</name>
    <dbReference type="NCBI Taxonomy" id="947166"/>
    <lineage>
        <taxon>Eukaryota</taxon>
        <taxon>Metazoa</taxon>
        <taxon>Ecdysozoa</taxon>
        <taxon>Tardigrada</taxon>
        <taxon>Eutardigrada</taxon>
        <taxon>Parachela</taxon>
        <taxon>Hypsibioidea</taxon>
        <taxon>Ramazzottiidae</taxon>
        <taxon>Ramazzottius</taxon>
    </lineage>
</organism>
<name>A0A1D1VX86_RAMVA</name>
<protein>
    <submittedName>
        <fullName evidence="9">Uncharacterized protein</fullName>
    </submittedName>
</protein>